<reference evidence="3" key="1">
    <citation type="submission" date="2014-05" db="EMBL/GenBank/DDBJ databases">
        <title>The transcriptome of the halophilic microalga Tetraselmis sp. GSL018 isolated from the Great Salt Lake, Utah.</title>
        <authorList>
            <person name="Jinkerson R.E."/>
            <person name="D'Adamo S."/>
            <person name="Posewitz M.C."/>
        </authorList>
    </citation>
    <scope>NUCLEOTIDE SEQUENCE</scope>
    <source>
        <strain evidence="3">GSL018</strain>
    </source>
</reference>
<sequence length="420" mass="43790">MLSLSASSCKAQIGQRSSFKPCARRQSRLVHALKLSSGLVPRSFVAPRQTNTHLPVSASRGQEASADLVSSTHPVCPDVVLTSDDVYSENSPGWLRVVRKAVQFGALACLSFALVLTSPGAAEAARSSGRVGGSAFHSPAPSYSHHEPSHSYGVPGSYGAPPVHSTTVIVAPTPAPTFGFGSFMFPAMGYGYGFGGGGGGMALFGLLFIGLAAFMLVSTARTLMDGPGAEEAVGGGPCSVVKLQVGLLGMARSLQTDLDQIASQADTSSPQGLQYVLQETVLSLLRNPDYCVYGFTESTKVRDLDEAEKSFNNVSLSERGKLKGETLVNYGGQSRQSASAGSKSDISNELIVVTVLVAADGNLKLPQVSSLTELKDALGKLGSVPADGLLAVEVLWTPQQAGDTLTQDEVMADYPMLNSL</sequence>
<organism evidence="3">
    <name type="scientific">Tetraselmis sp. GSL018</name>
    <dbReference type="NCBI Taxonomy" id="582737"/>
    <lineage>
        <taxon>Eukaryota</taxon>
        <taxon>Viridiplantae</taxon>
        <taxon>Chlorophyta</taxon>
        <taxon>core chlorophytes</taxon>
        <taxon>Chlorodendrophyceae</taxon>
        <taxon>Chlorodendrales</taxon>
        <taxon>Chlorodendraceae</taxon>
        <taxon>Tetraselmis</taxon>
    </lineage>
</organism>
<dbReference type="AlphaFoldDB" id="A0A061RU67"/>
<feature type="region of interest" description="Disordered" evidence="1">
    <location>
        <begin position="136"/>
        <end position="156"/>
    </location>
</feature>
<dbReference type="Pfam" id="PF07466">
    <property type="entry name" value="DUF1517"/>
    <property type="match status" value="1"/>
</dbReference>
<accession>A0A061RU67</accession>
<dbReference type="InterPro" id="IPR010903">
    <property type="entry name" value="DUF1517"/>
</dbReference>
<keyword evidence="2" id="KW-1133">Transmembrane helix</keyword>
<keyword evidence="2" id="KW-0472">Membrane</keyword>
<protein>
    <recommendedName>
        <fullName evidence="4">DUF1517 domain-containing protein</fullName>
    </recommendedName>
</protein>
<dbReference type="PANTHER" id="PTHR33975">
    <property type="entry name" value="MYELIN-ASSOCIATED OLIGODENDROCYTE BASIC PROTEIN"/>
    <property type="match status" value="1"/>
</dbReference>
<dbReference type="EMBL" id="GBEZ01011487">
    <property type="protein sequence ID" value="JAC74304.1"/>
    <property type="molecule type" value="Transcribed_RNA"/>
</dbReference>
<dbReference type="PANTHER" id="PTHR33975:SF2">
    <property type="entry name" value="MYELIN-ASSOCIATED OLIGODENDROCYTE BASIC PROTEIN"/>
    <property type="match status" value="1"/>
</dbReference>
<evidence type="ECO:0000256" key="1">
    <source>
        <dbReference type="SAM" id="MobiDB-lite"/>
    </source>
</evidence>
<evidence type="ECO:0000256" key="2">
    <source>
        <dbReference type="SAM" id="Phobius"/>
    </source>
</evidence>
<name>A0A061RU67_9CHLO</name>
<evidence type="ECO:0008006" key="4">
    <source>
        <dbReference type="Google" id="ProtNLM"/>
    </source>
</evidence>
<evidence type="ECO:0000313" key="3">
    <source>
        <dbReference type="EMBL" id="JAC74304.1"/>
    </source>
</evidence>
<dbReference type="InterPro" id="IPR053023">
    <property type="entry name" value="FLAP_modulator"/>
</dbReference>
<feature type="transmembrane region" description="Helical" evidence="2">
    <location>
        <begin position="192"/>
        <end position="217"/>
    </location>
</feature>
<proteinExistence type="predicted"/>
<gene>
    <name evidence="3" type="ORF">TSPGSL018_26341</name>
</gene>
<keyword evidence="2" id="KW-0812">Transmembrane</keyword>